<dbReference type="Pfam" id="PF09515">
    <property type="entry name" value="Thia_YuaJ"/>
    <property type="match status" value="1"/>
</dbReference>
<gene>
    <name evidence="2" type="ORF">C4B24_02745</name>
</gene>
<keyword evidence="3" id="KW-1185">Reference proteome</keyword>
<dbReference type="GO" id="GO:0005886">
    <property type="term" value="C:plasma membrane"/>
    <property type="evidence" value="ECO:0007669"/>
    <property type="project" value="InterPro"/>
</dbReference>
<feature type="transmembrane region" description="Helical" evidence="1">
    <location>
        <begin position="123"/>
        <end position="149"/>
    </location>
</feature>
<dbReference type="EMBL" id="PSZO01000011">
    <property type="protein sequence ID" value="TCG11177.1"/>
    <property type="molecule type" value="Genomic_DNA"/>
</dbReference>
<dbReference type="Gene3D" id="1.10.1760.20">
    <property type="match status" value="1"/>
</dbReference>
<feature type="transmembrane region" description="Helical" evidence="1">
    <location>
        <begin position="161"/>
        <end position="183"/>
    </location>
</feature>
<name>A0A4R0XTS4_9MOLU</name>
<reference evidence="2 3" key="1">
    <citation type="submission" date="2018-02" db="EMBL/GenBank/DDBJ databases">
        <title>Mycoplasma marinum and Mycoplasma todarodis sp. nov., moderately halophilic and psychrotolerant mycoplasmas isolated from cephalopods.</title>
        <authorList>
            <person name="Viver T."/>
        </authorList>
    </citation>
    <scope>NUCLEOTIDE SEQUENCE [LARGE SCALE GENOMIC DNA]</scope>
    <source>
        <strain evidence="2 3">PE</strain>
    </source>
</reference>
<organism evidence="2 3">
    <name type="scientific">Mycoplasma marinum</name>
    <dbReference type="NCBI Taxonomy" id="1937190"/>
    <lineage>
        <taxon>Bacteria</taxon>
        <taxon>Bacillati</taxon>
        <taxon>Mycoplasmatota</taxon>
        <taxon>Mollicutes</taxon>
        <taxon>Mycoplasmataceae</taxon>
        <taxon>Mycoplasma</taxon>
    </lineage>
</organism>
<evidence type="ECO:0000256" key="1">
    <source>
        <dbReference type="SAM" id="Phobius"/>
    </source>
</evidence>
<feature type="transmembrane region" description="Helical" evidence="1">
    <location>
        <begin position="12"/>
        <end position="31"/>
    </location>
</feature>
<keyword evidence="1" id="KW-0472">Membrane</keyword>
<dbReference type="GO" id="GO:0015234">
    <property type="term" value="F:thiamine transmembrane transporter activity"/>
    <property type="evidence" value="ECO:0007669"/>
    <property type="project" value="InterPro"/>
</dbReference>
<feature type="transmembrane region" description="Helical" evidence="1">
    <location>
        <begin position="60"/>
        <end position="79"/>
    </location>
</feature>
<dbReference type="InterPro" id="IPR012651">
    <property type="entry name" value="Thia_Transptr_ThiT"/>
</dbReference>
<protein>
    <recommendedName>
        <fullName evidence="4">ECF transporter S component</fullName>
    </recommendedName>
</protein>
<comment type="caution">
    <text evidence="2">The sequence shown here is derived from an EMBL/GenBank/DDBJ whole genome shotgun (WGS) entry which is preliminary data.</text>
</comment>
<dbReference type="Proteomes" id="UP000294192">
    <property type="component" value="Unassembled WGS sequence"/>
</dbReference>
<keyword evidence="1" id="KW-0812">Transmembrane</keyword>
<keyword evidence="1" id="KW-1133">Transmembrane helix</keyword>
<dbReference type="AlphaFoldDB" id="A0A4R0XTS4"/>
<accession>A0A4R0XTS4</accession>
<evidence type="ECO:0008006" key="4">
    <source>
        <dbReference type="Google" id="ProtNLM"/>
    </source>
</evidence>
<dbReference type="RefSeq" id="WP_131599110.1">
    <property type="nucleotide sequence ID" value="NZ_CBDBYK010000011.1"/>
</dbReference>
<proteinExistence type="predicted"/>
<feature type="transmembrane region" description="Helical" evidence="1">
    <location>
        <begin position="37"/>
        <end position="53"/>
    </location>
</feature>
<sequence>MSKKFNTHSIAESGLILAIVIIIDISMAYAFRALFPEGWAFQLSFIFIAILAFRRGITHAIIVNFARAWIVAAVSGSFFPPTATYGAYGILISLSLDYIVGSIFSILIAQLLVMKIKNIKWKFILWITIALTISFIASFISGGLVWGAYAWPGWGAWIYSLAYNFSSNFAALVATLIFAAVIIRVKPNMLEKVKEKTWE</sequence>
<evidence type="ECO:0000313" key="2">
    <source>
        <dbReference type="EMBL" id="TCG11177.1"/>
    </source>
</evidence>
<evidence type="ECO:0000313" key="3">
    <source>
        <dbReference type="Proteomes" id="UP000294192"/>
    </source>
</evidence>
<feature type="transmembrane region" description="Helical" evidence="1">
    <location>
        <begin position="85"/>
        <end position="111"/>
    </location>
</feature>